<dbReference type="InParanoid" id="A0A667XPW0"/>
<evidence type="ECO:0000256" key="6">
    <source>
        <dbReference type="ARBA" id="ARBA00012317"/>
    </source>
</evidence>
<reference evidence="18" key="2">
    <citation type="submission" date="2025-08" db="UniProtKB">
        <authorList>
            <consortium name="Ensembl"/>
        </authorList>
    </citation>
    <scope>IDENTIFICATION</scope>
</reference>
<dbReference type="Proteomes" id="UP000472263">
    <property type="component" value="Chromosome 8"/>
</dbReference>
<keyword evidence="14" id="KW-0636">Prenylation</keyword>
<dbReference type="GO" id="GO:0003723">
    <property type="term" value="F:RNA binding"/>
    <property type="evidence" value="ECO:0007669"/>
    <property type="project" value="UniProtKB-KW"/>
</dbReference>
<keyword evidence="10" id="KW-0378">Hydrolase</keyword>
<evidence type="ECO:0000256" key="9">
    <source>
        <dbReference type="ARBA" id="ARBA00022553"/>
    </source>
</evidence>
<organism evidence="18 19">
    <name type="scientific">Myripristis murdjan</name>
    <name type="common">pinecone soldierfish</name>
    <dbReference type="NCBI Taxonomy" id="586833"/>
    <lineage>
        <taxon>Eukaryota</taxon>
        <taxon>Metazoa</taxon>
        <taxon>Chordata</taxon>
        <taxon>Craniata</taxon>
        <taxon>Vertebrata</taxon>
        <taxon>Euteleostomi</taxon>
        <taxon>Actinopterygii</taxon>
        <taxon>Neopterygii</taxon>
        <taxon>Teleostei</taxon>
        <taxon>Neoteleostei</taxon>
        <taxon>Acanthomorphata</taxon>
        <taxon>Holocentriformes</taxon>
        <taxon>Holocentridae</taxon>
        <taxon>Myripristis</taxon>
    </lineage>
</organism>
<dbReference type="InterPro" id="IPR008431">
    <property type="entry name" value="CNPase"/>
</dbReference>
<dbReference type="Pfam" id="PF13671">
    <property type="entry name" value="AAA_33"/>
    <property type="match status" value="1"/>
</dbReference>
<evidence type="ECO:0000256" key="5">
    <source>
        <dbReference type="ARBA" id="ARBA00011781"/>
    </source>
</evidence>
<keyword evidence="19" id="KW-1185">Reference proteome</keyword>
<keyword evidence="12" id="KW-0472">Membrane</keyword>
<dbReference type="InterPro" id="IPR009097">
    <property type="entry name" value="Cyclic_Pdiesterase"/>
</dbReference>
<sequence length="750" mass="81981">MDTEMSSDVLNAASDTPEQQETGMEKVVVSKLETPEESTEPEKPPTTVEETEQLAVNGHDAEQSLTNVKETDELMETEIVTESVKLSEETPEVEVKDSLSNEMSEQEEFSGKSPEKEQESEERESLFGAGEKHPEPVGSPEKISDPVTALNTELGNIQLEQQPVPENAPEPMPQHEPLADSAPEPEPEKLVESVSDAELPEQTLPEPVILQQPVDVHPPSQAETAPEQVEAGEQLQTAMDVQAEVVKEVVEEKVVVIKSAEEMEAEKPAEAELERATGTEVVMEVAAEKQQEPVEVKEEEKPAETGNIKPAEDVKEVEPEKPAEDAAAKGAEPAAEGEGDKPEQEKAEEEKLPAPGSLSFALLEVEHTKATLQTSRTLVVLRGLPGSGKSVLARAIADSYKDICSVFCADDHGIKPENPEASADGYKALDDAVVAICSAGTSASVLVVVDDTNHTQDRLARLGEIAKQYHLVAVFLEPRTEWNRDLSQLAKRTRRGLKEAQIQAMKGLHEEMSIPLYFGWFLLPTIQEKVRCTSMDFLKTLDTLEAFKKHMTDFAGGAEKEVDLEQYFKAKGNLHCTTKFCDYGRAQGAKEYAEKPVVNELYGSAFELSLTALFVTPRTVGARVSLSEEQLVLWPADAEKEAEAAVPGAASLALGSRAHVTLGCAEGVQPVQTGLDLLEILVLQQEGQQGELVEEMELGTLAYYGKGRWLLSLREPICVPACFSSGYRSRKPDQTKKEAEKKKKQKCTIL</sequence>
<keyword evidence="11" id="KW-0694">RNA-binding</keyword>
<evidence type="ECO:0000256" key="7">
    <source>
        <dbReference type="ARBA" id="ARBA00014478"/>
    </source>
</evidence>
<name>A0A667XPW0_9TELE</name>
<evidence type="ECO:0000256" key="2">
    <source>
        <dbReference type="ARBA" id="ARBA00004223"/>
    </source>
</evidence>
<dbReference type="InterPro" id="IPR047325">
    <property type="entry name" value="CNPase_cat"/>
</dbReference>
<protein>
    <recommendedName>
        <fullName evidence="7">2',3'-cyclic-nucleotide 3'-phosphodiesterase</fullName>
        <ecNumber evidence="6">3.1.4.37</ecNumber>
    </recommendedName>
</protein>
<evidence type="ECO:0000256" key="1">
    <source>
        <dbReference type="ARBA" id="ARBA00000610"/>
    </source>
</evidence>
<comment type="function">
    <text evidence="15">Catalyzes the formation of 2'-nucleotide products from 2',3'-cyclic substrates. May participate in RNA metabolism in the myelinating cell, CNP is the third most abundant protein in central nervous system myelin.</text>
</comment>
<dbReference type="Pfam" id="PF05881">
    <property type="entry name" value="CNPase"/>
    <property type="match status" value="1"/>
</dbReference>
<feature type="compositionally biased region" description="Basic and acidic residues" evidence="16">
    <location>
        <begin position="85"/>
        <end position="99"/>
    </location>
</feature>
<dbReference type="GeneID" id="115362952"/>
<dbReference type="GO" id="GO:0016020">
    <property type="term" value="C:membrane"/>
    <property type="evidence" value="ECO:0007669"/>
    <property type="project" value="UniProtKB-SubCell"/>
</dbReference>
<dbReference type="CTD" id="1267"/>
<evidence type="ECO:0000256" key="8">
    <source>
        <dbReference type="ARBA" id="ARBA00022481"/>
    </source>
</evidence>
<comment type="subcellular location">
    <subcellularLocation>
        <location evidence="2">Melanosome</location>
    </subcellularLocation>
    <subcellularLocation>
        <location evidence="3">Membrane</location>
        <topology evidence="3">Lipid-anchor</topology>
    </subcellularLocation>
</comment>
<keyword evidence="13" id="KW-0449">Lipoprotein</keyword>
<dbReference type="Gene3D" id="3.90.1740.10">
    <property type="entry name" value="2',3'-cyclic nucleotide 3'-phosphodiesterase superfamily"/>
    <property type="match status" value="1"/>
</dbReference>
<feature type="region of interest" description="Disordered" evidence="16">
    <location>
        <begin position="729"/>
        <end position="750"/>
    </location>
</feature>
<feature type="compositionally biased region" description="Basic and acidic residues" evidence="16">
    <location>
        <begin position="286"/>
        <end position="303"/>
    </location>
</feature>
<evidence type="ECO:0000313" key="18">
    <source>
        <dbReference type="Ensembl" id="ENSMMDP00005019730.1"/>
    </source>
</evidence>
<evidence type="ECO:0000256" key="13">
    <source>
        <dbReference type="ARBA" id="ARBA00023288"/>
    </source>
</evidence>
<feature type="domain" description="Cyclic nucleotide phosphodiesterase catalytic" evidence="17">
    <location>
        <begin position="514"/>
        <end position="749"/>
    </location>
</feature>
<evidence type="ECO:0000256" key="12">
    <source>
        <dbReference type="ARBA" id="ARBA00023136"/>
    </source>
</evidence>
<dbReference type="EC" id="3.1.4.37" evidence="6"/>
<accession>A0A667XPW0</accession>
<reference evidence="18" key="1">
    <citation type="submission" date="2019-06" db="EMBL/GenBank/DDBJ databases">
        <authorList>
            <consortium name="Wellcome Sanger Institute Data Sharing"/>
        </authorList>
    </citation>
    <scope>NUCLEOTIDE SEQUENCE [LARGE SCALE GENOMIC DNA]</scope>
</reference>
<dbReference type="SUPFAM" id="SSF55144">
    <property type="entry name" value="LigT-like"/>
    <property type="match status" value="1"/>
</dbReference>
<dbReference type="GO" id="GO:0042470">
    <property type="term" value="C:melanosome"/>
    <property type="evidence" value="ECO:0007669"/>
    <property type="project" value="UniProtKB-SubCell"/>
</dbReference>
<feature type="compositionally biased region" description="Polar residues" evidence="16">
    <location>
        <begin position="1"/>
        <end position="22"/>
    </location>
</feature>
<reference evidence="18" key="3">
    <citation type="submission" date="2025-09" db="UniProtKB">
        <authorList>
            <consortium name="Ensembl"/>
        </authorList>
    </citation>
    <scope>IDENTIFICATION</scope>
</reference>
<dbReference type="PANTHER" id="PTHR10156:SF0">
    <property type="entry name" value="2',3'-CYCLIC-NUCLEOTIDE 3'-PHOSPHODIESTERASE"/>
    <property type="match status" value="1"/>
</dbReference>
<dbReference type="RefSeq" id="XP_029912836.1">
    <property type="nucleotide sequence ID" value="XM_030056976.1"/>
</dbReference>
<evidence type="ECO:0000313" key="19">
    <source>
        <dbReference type="Proteomes" id="UP000472263"/>
    </source>
</evidence>
<dbReference type="InterPro" id="IPR027417">
    <property type="entry name" value="P-loop_NTPase"/>
</dbReference>
<dbReference type="GO" id="GO:0009214">
    <property type="term" value="P:cyclic nucleotide catabolic process"/>
    <property type="evidence" value="ECO:0007669"/>
    <property type="project" value="InterPro"/>
</dbReference>
<feature type="region of interest" description="Disordered" evidence="16">
    <location>
        <begin position="1"/>
        <end position="229"/>
    </location>
</feature>
<evidence type="ECO:0000256" key="11">
    <source>
        <dbReference type="ARBA" id="ARBA00022884"/>
    </source>
</evidence>
<proteinExistence type="inferred from homology"/>
<dbReference type="AlphaFoldDB" id="A0A667XPW0"/>
<evidence type="ECO:0000256" key="15">
    <source>
        <dbReference type="ARBA" id="ARBA00045937"/>
    </source>
</evidence>
<comment type="subunit">
    <text evidence="5">Exists as monomers and homodimers.</text>
</comment>
<dbReference type="Gene3D" id="3.40.50.300">
    <property type="entry name" value="P-loop containing nucleotide triphosphate hydrolases"/>
    <property type="match status" value="1"/>
</dbReference>
<dbReference type="Ensembl" id="ENSMMDT00005020198.1">
    <property type="protein sequence ID" value="ENSMMDP00005019730.1"/>
    <property type="gene ID" value="ENSMMDG00005009758.1"/>
</dbReference>
<dbReference type="GO" id="GO:0004113">
    <property type="term" value="F:2',3'-cyclic-nucleotide 3'-phosphodiesterase activity"/>
    <property type="evidence" value="ECO:0007669"/>
    <property type="project" value="UniProtKB-EC"/>
</dbReference>
<dbReference type="GeneTree" id="ENSGT00510000048410"/>
<evidence type="ECO:0000256" key="4">
    <source>
        <dbReference type="ARBA" id="ARBA00008662"/>
    </source>
</evidence>
<keyword evidence="8" id="KW-0488">Methylation</keyword>
<evidence type="ECO:0000256" key="3">
    <source>
        <dbReference type="ARBA" id="ARBA00004635"/>
    </source>
</evidence>
<evidence type="ECO:0000256" key="16">
    <source>
        <dbReference type="SAM" id="MobiDB-lite"/>
    </source>
</evidence>
<evidence type="ECO:0000256" key="10">
    <source>
        <dbReference type="ARBA" id="ARBA00022801"/>
    </source>
</evidence>
<keyword evidence="9" id="KW-0597">Phosphoprotein</keyword>
<feature type="compositionally biased region" description="Basic and acidic residues" evidence="16">
    <location>
        <begin position="730"/>
        <end position="741"/>
    </location>
</feature>
<comment type="catalytic activity">
    <reaction evidence="1">
        <text>a nucleoside 2',3'-cyclic phosphate + H2O = a nucleoside 2'-phosphate + H(+)</text>
        <dbReference type="Rhea" id="RHEA:14489"/>
        <dbReference type="ChEBI" id="CHEBI:15377"/>
        <dbReference type="ChEBI" id="CHEBI:15378"/>
        <dbReference type="ChEBI" id="CHEBI:66954"/>
        <dbReference type="ChEBI" id="CHEBI:78552"/>
        <dbReference type="EC" id="3.1.4.37"/>
    </reaction>
</comment>
<comment type="similarity">
    <text evidence="4">Belongs to the 2H phosphoesterase superfamily. CNPase family.</text>
</comment>
<dbReference type="OrthoDB" id="3231855at2759"/>
<dbReference type="SUPFAM" id="SSF52540">
    <property type="entry name" value="P-loop containing nucleoside triphosphate hydrolases"/>
    <property type="match status" value="1"/>
</dbReference>
<feature type="compositionally biased region" description="Basic and acidic residues" evidence="16">
    <location>
        <begin position="338"/>
        <end position="352"/>
    </location>
</feature>
<feature type="compositionally biased region" description="Basic and acidic residues" evidence="16">
    <location>
        <begin position="310"/>
        <end position="327"/>
    </location>
</feature>
<feature type="compositionally biased region" description="Polar residues" evidence="16">
    <location>
        <begin position="149"/>
        <end position="161"/>
    </location>
</feature>
<evidence type="ECO:0000259" key="17">
    <source>
        <dbReference type="Pfam" id="PF05881"/>
    </source>
</evidence>
<dbReference type="PANTHER" id="PTHR10156">
    <property type="entry name" value="2',3'-CYCLIC-NUCLEOTIDE 3'-PHOSPHODIESTERASE"/>
    <property type="match status" value="1"/>
</dbReference>
<gene>
    <name evidence="18" type="primary">cnp</name>
</gene>
<feature type="region of interest" description="Disordered" evidence="16">
    <location>
        <begin position="286"/>
        <end position="355"/>
    </location>
</feature>
<evidence type="ECO:0000256" key="14">
    <source>
        <dbReference type="ARBA" id="ARBA00023289"/>
    </source>
</evidence>